<dbReference type="Proteomes" id="UP000233551">
    <property type="component" value="Unassembled WGS sequence"/>
</dbReference>
<evidence type="ECO:0000256" key="1">
    <source>
        <dbReference type="SAM" id="MobiDB-lite"/>
    </source>
</evidence>
<feature type="region of interest" description="Disordered" evidence="1">
    <location>
        <begin position="1"/>
        <end position="42"/>
    </location>
</feature>
<feature type="compositionally biased region" description="Low complexity" evidence="1">
    <location>
        <begin position="8"/>
        <end position="22"/>
    </location>
</feature>
<evidence type="ECO:0000313" key="2">
    <source>
        <dbReference type="EMBL" id="PKI44210.1"/>
    </source>
</evidence>
<protein>
    <submittedName>
        <fullName evidence="2">Uncharacterized protein</fullName>
    </submittedName>
</protein>
<proteinExistence type="predicted"/>
<sequence length="75" mass="8068">METKSQNSVANSVSSGSAGNSSEPPDSVPLDSTAEAGQANGGDWQEEIYQKFIEITVMLRSSPKCLQMIVERFSN</sequence>
<comment type="caution">
    <text evidence="2">The sequence shown here is derived from an EMBL/GenBank/DDBJ whole genome shotgun (WGS) entry which is preliminary data.</text>
</comment>
<gene>
    <name evidence="2" type="ORF">CRG98_035393</name>
</gene>
<dbReference type="AlphaFoldDB" id="A0A2I0IKH9"/>
<evidence type="ECO:0000313" key="3">
    <source>
        <dbReference type="Proteomes" id="UP000233551"/>
    </source>
</evidence>
<name>A0A2I0IKH9_PUNGR</name>
<dbReference type="EMBL" id="PGOL01002928">
    <property type="protein sequence ID" value="PKI44210.1"/>
    <property type="molecule type" value="Genomic_DNA"/>
</dbReference>
<keyword evidence="3" id="KW-1185">Reference proteome</keyword>
<organism evidence="2 3">
    <name type="scientific">Punica granatum</name>
    <name type="common">Pomegranate</name>
    <dbReference type="NCBI Taxonomy" id="22663"/>
    <lineage>
        <taxon>Eukaryota</taxon>
        <taxon>Viridiplantae</taxon>
        <taxon>Streptophyta</taxon>
        <taxon>Embryophyta</taxon>
        <taxon>Tracheophyta</taxon>
        <taxon>Spermatophyta</taxon>
        <taxon>Magnoliopsida</taxon>
        <taxon>eudicotyledons</taxon>
        <taxon>Gunneridae</taxon>
        <taxon>Pentapetalae</taxon>
        <taxon>rosids</taxon>
        <taxon>malvids</taxon>
        <taxon>Myrtales</taxon>
        <taxon>Lythraceae</taxon>
        <taxon>Punica</taxon>
    </lineage>
</organism>
<reference evidence="2 3" key="1">
    <citation type="submission" date="2017-11" db="EMBL/GenBank/DDBJ databases">
        <title>De-novo sequencing of pomegranate (Punica granatum L.) genome.</title>
        <authorList>
            <person name="Akparov Z."/>
            <person name="Amiraslanov A."/>
            <person name="Hajiyeva S."/>
            <person name="Abbasov M."/>
            <person name="Kaur K."/>
            <person name="Hamwieh A."/>
            <person name="Solovyev V."/>
            <person name="Salamov A."/>
            <person name="Braich B."/>
            <person name="Kosarev P."/>
            <person name="Mahmoud A."/>
            <person name="Hajiyev E."/>
            <person name="Babayeva S."/>
            <person name="Izzatullayeva V."/>
            <person name="Mammadov A."/>
            <person name="Mammadov A."/>
            <person name="Sharifova S."/>
            <person name="Ojaghi J."/>
            <person name="Eynullazada K."/>
            <person name="Bayramov B."/>
            <person name="Abdulazimova A."/>
            <person name="Shahmuradov I."/>
        </authorList>
    </citation>
    <scope>NUCLEOTIDE SEQUENCE [LARGE SCALE GENOMIC DNA]</scope>
    <source>
        <strain evidence="3">cv. AG2017</strain>
        <tissue evidence="2">Leaf</tissue>
    </source>
</reference>
<accession>A0A2I0IKH9</accession>